<dbReference type="EMBL" id="CP002831">
    <property type="protein sequence ID" value="AFC24421.1"/>
    <property type="molecule type" value="Genomic_DNA"/>
</dbReference>
<evidence type="ECO:0000256" key="1">
    <source>
        <dbReference type="SAM" id="MobiDB-lite"/>
    </source>
</evidence>
<accession>H6LAD6</accession>
<name>H6LAD6_SAPGL</name>
<keyword evidence="3" id="KW-1185">Reference proteome</keyword>
<feature type="compositionally biased region" description="Basic and acidic residues" evidence="1">
    <location>
        <begin position="96"/>
        <end position="107"/>
    </location>
</feature>
<dbReference type="AlphaFoldDB" id="H6LAD6"/>
<dbReference type="STRING" id="984262.SGRA_1686"/>
<protein>
    <submittedName>
        <fullName evidence="2">Uncharacterized protein</fullName>
    </submittedName>
</protein>
<dbReference type="KEGG" id="sgn:SGRA_1686"/>
<evidence type="ECO:0000313" key="2">
    <source>
        <dbReference type="EMBL" id="AFC24421.1"/>
    </source>
</evidence>
<organism evidence="2 3">
    <name type="scientific">Saprospira grandis (strain Lewin)</name>
    <dbReference type="NCBI Taxonomy" id="984262"/>
    <lineage>
        <taxon>Bacteria</taxon>
        <taxon>Pseudomonadati</taxon>
        <taxon>Bacteroidota</taxon>
        <taxon>Saprospiria</taxon>
        <taxon>Saprospirales</taxon>
        <taxon>Saprospiraceae</taxon>
        <taxon>Saprospira</taxon>
    </lineage>
</organism>
<dbReference type="Proteomes" id="UP000007519">
    <property type="component" value="Chromosome"/>
</dbReference>
<evidence type="ECO:0000313" key="3">
    <source>
        <dbReference type="Proteomes" id="UP000007519"/>
    </source>
</evidence>
<feature type="region of interest" description="Disordered" evidence="1">
    <location>
        <begin position="64"/>
        <end position="83"/>
    </location>
</feature>
<sequence>MRVETLISYRAGRAVSWLAGLLGPAVFSLGSKTWVCGCAAPLSIPQPAALRACRTPKVGLGLAMRRGGPKGQTKGETKWSLQGRADLRAPKRSACRRQEAPKKYIYR</sequence>
<proteinExistence type="predicted"/>
<dbReference type="HOGENOM" id="CLU_2208226_0_0_10"/>
<feature type="region of interest" description="Disordered" evidence="1">
    <location>
        <begin position="88"/>
        <end position="107"/>
    </location>
</feature>
<gene>
    <name evidence="2" type="ordered locus">SGRA_1686</name>
</gene>
<reference evidence="2 3" key="1">
    <citation type="journal article" date="2012" name="Stand. Genomic Sci.">
        <title>Complete genome sequencing and analysis of Saprospira grandis str. Lewin, a predatory marine bacterium.</title>
        <authorList>
            <person name="Saw J.H."/>
            <person name="Yuryev A."/>
            <person name="Kanbe M."/>
            <person name="Hou S."/>
            <person name="Young A.G."/>
            <person name="Aizawa S."/>
            <person name="Alam M."/>
        </authorList>
    </citation>
    <scope>NUCLEOTIDE SEQUENCE [LARGE SCALE GENOMIC DNA]</scope>
    <source>
        <strain evidence="2 3">Lewin</strain>
    </source>
</reference>